<evidence type="ECO:0000256" key="1">
    <source>
        <dbReference type="PROSITE-ProRule" id="PRU00325"/>
    </source>
</evidence>
<dbReference type="AlphaFoldDB" id="A0A1I2HF20"/>
<accession>A0A1I2HF20</accession>
<organism evidence="3 4">
    <name type="scientific">Thermoflexibacter ruber</name>
    <dbReference type="NCBI Taxonomy" id="1003"/>
    <lineage>
        <taxon>Bacteria</taxon>
        <taxon>Pseudomonadati</taxon>
        <taxon>Bacteroidota</taxon>
        <taxon>Cytophagia</taxon>
        <taxon>Cytophagales</taxon>
        <taxon>Thermoflexibacteraceae</taxon>
        <taxon>Thermoflexibacter</taxon>
    </lineage>
</organism>
<protein>
    <recommendedName>
        <fullName evidence="2">SWIM-type domain-containing protein</fullName>
    </recommendedName>
</protein>
<keyword evidence="1" id="KW-0479">Metal-binding</keyword>
<keyword evidence="4" id="KW-1185">Reference proteome</keyword>
<dbReference type="InterPro" id="IPR007527">
    <property type="entry name" value="Znf_SWIM"/>
</dbReference>
<sequence>MQPKLSFDIADLKLLATHSSFERGSDYYDRGSVKKVIGKKNIFEGKVKGTSTYDVRLVVDGHALDFTCNCTYQMGGICKHCVAMGLAILDGEYEIVAEEADINHALNKESPPSYPYTFEEIFFITKTELKAQFLHQLLLQNDQLQNEFIQFISRRAKEKRE</sequence>
<dbReference type="OrthoDB" id="9760715at2"/>
<feature type="domain" description="SWIM-type" evidence="2">
    <location>
        <begin position="53"/>
        <end position="89"/>
    </location>
</feature>
<keyword evidence="1" id="KW-0863">Zinc-finger</keyword>
<dbReference type="Proteomes" id="UP000199513">
    <property type="component" value="Unassembled WGS sequence"/>
</dbReference>
<reference evidence="3 4" key="1">
    <citation type="submission" date="2016-10" db="EMBL/GenBank/DDBJ databases">
        <authorList>
            <person name="de Groot N.N."/>
        </authorList>
    </citation>
    <scope>NUCLEOTIDE SEQUENCE [LARGE SCALE GENOMIC DNA]</scope>
    <source>
        <strain>GEY</strain>
        <strain evidence="4">DSM 9560</strain>
    </source>
</reference>
<evidence type="ECO:0000259" key="2">
    <source>
        <dbReference type="PROSITE" id="PS50966"/>
    </source>
</evidence>
<evidence type="ECO:0000313" key="4">
    <source>
        <dbReference type="Proteomes" id="UP000199513"/>
    </source>
</evidence>
<keyword evidence="1" id="KW-0862">Zinc</keyword>
<gene>
    <name evidence="3" type="ORF">SAMN04488541_102370</name>
</gene>
<evidence type="ECO:0000313" key="3">
    <source>
        <dbReference type="EMBL" id="SFF28272.1"/>
    </source>
</evidence>
<dbReference type="RefSeq" id="WP_091546389.1">
    <property type="nucleotide sequence ID" value="NZ_FONY01000023.1"/>
</dbReference>
<proteinExistence type="predicted"/>
<dbReference type="EMBL" id="FONY01000023">
    <property type="protein sequence ID" value="SFF28272.1"/>
    <property type="molecule type" value="Genomic_DNA"/>
</dbReference>
<dbReference type="STRING" id="1003.SAMN04488541_102370"/>
<dbReference type="PROSITE" id="PS50966">
    <property type="entry name" value="ZF_SWIM"/>
    <property type="match status" value="1"/>
</dbReference>
<name>A0A1I2HF20_9BACT</name>
<dbReference type="GO" id="GO:0008270">
    <property type="term" value="F:zinc ion binding"/>
    <property type="evidence" value="ECO:0007669"/>
    <property type="project" value="UniProtKB-KW"/>
</dbReference>